<comment type="similarity">
    <text evidence="2">Belongs to the protein kinase superfamily. STE Ser/Thr protein kinase family. MAP kinase kinase kinase subfamily.</text>
</comment>
<dbReference type="FunFam" id="1.10.510.10:FF:000054">
    <property type="entry name" value="Mitogen-activated protein kinase kinase kinase 5"/>
    <property type="match status" value="1"/>
</dbReference>
<feature type="coiled-coil region" evidence="14">
    <location>
        <begin position="269"/>
        <end position="296"/>
    </location>
</feature>
<keyword evidence="11 14" id="KW-0175">Coiled coil</keyword>
<feature type="compositionally biased region" description="Basic and acidic residues" evidence="15">
    <location>
        <begin position="1621"/>
        <end position="1636"/>
    </location>
</feature>
<dbReference type="Pfam" id="PF20302">
    <property type="entry name" value="HisK-N-like"/>
    <property type="match status" value="1"/>
</dbReference>
<proteinExistence type="inferred from homology"/>
<evidence type="ECO:0000256" key="12">
    <source>
        <dbReference type="ARBA" id="ARBA00047559"/>
    </source>
</evidence>
<feature type="region of interest" description="Disordered" evidence="15">
    <location>
        <begin position="1"/>
        <end position="22"/>
    </location>
</feature>
<evidence type="ECO:0000256" key="6">
    <source>
        <dbReference type="ARBA" id="ARBA00022723"/>
    </source>
</evidence>
<dbReference type="FunFam" id="3.30.200.20:FF:000487">
    <property type="entry name" value="Serine/threonine protein kinase, putative"/>
    <property type="match status" value="1"/>
</dbReference>
<dbReference type="SUPFAM" id="SSF56112">
    <property type="entry name" value="Protein kinase-like (PK-like)"/>
    <property type="match status" value="1"/>
</dbReference>
<evidence type="ECO:0000256" key="15">
    <source>
        <dbReference type="SAM" id="MobiDB-lite"/>
    </source>
</evidence>
<dbReference type="EnsemblMetazoa" id="AATE002246-RA">
    <property type="protein sequence ID" value="AATE002246-PA.1"/>
    <property type="gene ID" value="AATE002246"/>
</dbReference>
<evidence type="ECO:0000256" key="13">
    <source>
        <dbReference type="ARBA" id="ARBA00048329"/>
    </source>
</evidence>
<dbReference type="InterPro" id="IPR043969">
    <property type="entry name" value="MAP3K_PH"/>
</dbReference>
<sequence>LPISSKRGSDQTKVQRRATLHPSIMDETDTHAPVATAGIKTVGSMSNLSDISGSTTVAASHAGHPSRPRMDIAVVIDCEQSAFLSHRKAALEEVRQACGQVGANLQLLQFEVLDFGHLETLATFYNADVVVVDLSVRTQQSTLCYQLGVRESFEMNENIVIYNDTENEATLRMKISCGNYQFVSYRLHESGNVIITSPLKGMGEELTSQHVVGPALQAQQQQLLQQQQPGLSQAAPQHTTTAITLLTALRKLFQDVEIQSKAHLREKFLTDLRSARDQHAGNVEELQRTLRNMRKRLDDPHVLSKEIVQTYMLSLRDVQDYDAMVQLVDDLQTVPNKQNYINTGHMHYLYAFALNRRNREGDRERALRTCTKALEKKENHFPDMLCLYGRIYKDIFVESQHTDRESLKNAIIWYRKSFEVQPNEFAGINLATLLVIDGKDFSDSELQYIGMKLNNLIGKKGSLAQIKDYWNVATFFEISVLAENYAKAIQAAECMFKLRPPKWYLKSTIGNITLIDIARKRTEESGGGNASIERQIFQFWMEFFFEATAAEPSSTVRFPILILEPQKIYMPSYVSIHMDAEQKSIDITNICQQHAKGSCLKLHDFNFLASQIKSVSLYKRDERCAYLYVHQNSDDFQMFFPSVQCRQTFYDLILQMTADQGSGFIDLSSAETTADELKYEYETDDQSRRIILGKGTYGTVYAARDLTTQVKIAVKEVPERNTHDVQPLHEEIKLHSQLRHRNIVQYWGSKSEDNYFKIFMEQVPGGSLSALLRSKWGPLKDNETTIAFYSRQILEGLKYLHDQKIVHRDIKGDNVLVNTYSGVVKISDFGTSKRLAGINPATETFTGTLQYMAPEVIDQGVRGYGPAADIWSFGCTVVEMATGKPPFIELGCPQAAMFKVGFYKSHPNIPEELSTVAKNFILRCFEVNVDKRATASELLDDIFICEKHKKMRPSFSSTSTISGLPPPATAVGEFARSVSMPADRLVTKTLTSQQSSASCNTPTLSSETDTASSSPVGKAATTSTLTFTATSRSVAARKSKHPFSLTPIKMPKQGLNSIGNLAETPSLEIEAVEQTPTAFQLNRRSSSGGLLSPEVTNVRHVDLATSTSSKSPLVGDANESDGFYLLKKDSQRRTTLDKVLSHDVAKICEVWLGRIESDRKEKVVITRAHLETLLVALRKYIAEQRKETLEQAIAQLKEQLDFDSTAIDHLHLALYSFQDAVITVLRSHNIKPHWMFALDNLVKSAVQAGIMILSPELGANLAGQAVNDDEERDCIDGVGGAGSAAVGGADGSAAGAGEGICLRGRPFVGYDEYDDYDLEVGEEDEGEDGDDGDYVQEKGSGTLRHGGRATQAPLDGVIISARKGGYYDTGRRANASAKPSSAAATNAYRRPTLREQMVLLRTENSRLKEYIIESQNSYHRAFRAVLESGSYARCLTDQLVALMERCLNERLPDTPADILTPEGTATGSTRRASHPNSTGPRIATDDPLTELADQTLPENAAQTHRGANHTAGAEDIPGGDRRLAGWLTAQGIDRPASRQRILSEGFRYDDFLYDLERSDLRRLGLKMGEELRIWSALKRHRKLHPLKRSHSNDDDEDNDDNDSDAPNNGKHYWNHNNYAKEVGHESNDRTVRLGAR</sequence>
<evidence type="ECO:0000313" key="16">
    <source>
        <dbReference type="EnsemblMetazoa" id="AATE002246-PA.1"/>
    </source>
</evidence>
<evidence type="ECO:0000256" key="9">
    <source>
        <dbReference type="ARBA" id="ARBA00022840"/>
    </source>
</evidence>
<dbReference type="GO" id="GO:0004709">
    <property type="term" value="F:MAP kinase kinase kinase activity"/>
    <property type="evidence" value="ECO:0007669"/>
    <property type="project" value="UniProtKB-EC"/>
</dbReference>
<evidence type="ECO:0000256" key="14">
    <source>
        <dbReference type="SAM" id="Coils"/>
    </source>
</evidence>
<dbReference type="GO" id="GO:0005524">
    <property type="term" value="F:ATP binding"/>
    <property type="evidence" value="ECO:0007669"/>
    <property type="project" value="UniProtKB-UniRule"/>
</dbReference>
<comment type="catalytic activity">
    <reaction evidence="13">
        <text>L-seryl-[protein] + ATP = O-phospho-L-seryl-[protein] + ADP + H(+)</text>
        <dbReference type="Rhea" id="RHEA:17989"/>
        <dbReference type="Rhea" id="RHEA-COMP:9863"/>
        <dbReference type="Rhea" id="RHEA-COMP:11604"/>
        <dbReference type="ChEBI" id="CHEBI:15378"/>
        <dbReference type="ChEBI" id="CHEBI:29999"/>
        <dbReference type="ChEBI" id="CHEBI:30616"/>
        <dbReference type="ChEBI" id="CHEBI:83421"/>
        <dbReference type="ChEBI" id="CHEBI:456216"/>
        <dbReference type="EC" id="2.7.11.25"/>
    </reaction>
</comment>
<dbReference type="PANTHER" id="PTHR11584">
    <property type="entry name" value="SERINE/THREONINE PROTEIN KINASE"/>
    <property type="match status" value="1"/>
</dbReference>
<accession>A0A182IN38</accession>
<dbReference type="PROSITE" id="PS50011">
    <property type="entry name" value="PROTEIN_KINASE_DOM"/>
    <property type="match status" value="1"/>
</dbReference>
<evidence type="ECO:0000256" key="3">
    <source>
        <dbReference type="ARBA" id="ARBA00012406"/>
    </source>
</evidence>
<feature type="region of interest" description="Disordered" evidence="15">
    <location>
        <begin position="1585"/>
        <end position="1636"/>
    </location>
</feature>
<dbReference type="SMART" id="SM00220">
    <property type="entry name" value="S_TKc"/>
    <property type="match status" value="1"/>
</dbReference>
<keyword evidence="5" id="KW-0808">Transferase</keyword>
<evidence type="ECO:0000256" key="8">
    <source>
        <dbReference type="ARBA" id="ARBA00022777"/>
    </source>
</evidence>
<keyword evidence="8" id="KW-0418">Kinase</keyword>
<name>A0A182IN38_ANOAO</name>
<dbReference type="InterPro" id="IPR000719">
    <property type="entry name" value="Prot_kinase_dom"/>
</dbReference>
<dbReference type="InterPro" id="IPR008271">
    <property type="entry name" value="Ser/Thr_kinase_AS"/>
</dbReference>
<feature type="compositionally biased region" description="Acidic residues" evidence="15">
    <location>
        <begin position="1321"/>
        <end position="1334"/>
    </location>
</feature>
<evidence type="ECO:0000256" key="4">
    <source>
        <dbReference type="ARBA" id="ARBA00022527"/>
    </source>
</evidence>
<dbReference type="InterPro" id="IPR046872">
    <property type="entry name" value="DRHyd-ASK"/>
</dbReference>
<dbReference type="Pfam" id="PF13281">
    <property type="entry name" value="MAP3K_TRAF_bd"/>
    <property type="match status" value="1"/>
</dbReference>
<dbReference type="Gene3D" id="1.10.510.10">
    <property type="entry name" value="Transferase(Phosphotransferase) domain 1"/>
    <property type="match status" value="1"/>
</dbReference>
<dbReference type="EC" id="2.7.11.25" evidence="3"/>
<dbReference type="Pfam" id="PF20309">
    <property type="entry name" value="DRHyd-ASK"/>
    <property type="match status" value="1"/>
</dbReference>
<feature type="compositionally biased region" description="Polar residues" evidence="15">
    <location>
        <begin position="989"/>
        <end position="1015"/>
    </location>
</feature>
<dbReference type="STRING" id="41427.A0A182IN38"/>
<dbReference type="PROSITE" id="PS00108">
    <property type="entry name" value="PROTEIN_KINASE_ST"/>
    <property type="match status" value="1"/>
</dbReference>
<evidence type="ECO:0000256" key="1">
    <source>
        <dbReference type="ARBA" id="ARBA00001946"/>
    </source>
</evidence>
<reference evidence="16" key="1">
    <citation type="submission" date="2022-08" db="UniProtKB">
        <authorList>
            <consortium name="EnsemblMetazoa"/>
        </authorList>
    </citation>
    <scope>IDENTIFICATION</scope>
    <source>
        <strain evidence="16">EBRO</strain>
    </source>
</reference>
<dbReference type="InterPro" id="IPR013761">
    <property type="entry name" value="SAM/pointed_sf"/>
</dbReference>
<dbReference type="InterPro" id="IPR011009">
    <property type="entry name" value="Kinase-like_dom_sf"/>
</dbReference>
<keyword evidence="6" id="KW-0479">Metal-binding</keyword>
<keyword evidence="10" id="KW-0460">Magnesium</keyword>
<dbReference type="InterPro" id="IPR017441">
    <property type="entry name" value="Protein_kinase_ATP_BS"/>
</dbReference>
<evidence type="ECO:0000256" key="11">
    <source>
        <dbReference type="ARBA" id="ARBA00023054"/>
    </source>
</evidence>
<dbReference type="Pfam" id="PF00069">
    <property type="entry name" value="Pkinase"/>
    <property type="match status" value="1"/>
</dbReference>
<feature type="coiled-coil region" evidence="14">
    <location>
        <begin position="1179"/>
        <end position="1206"/>
    </location>
</feature>
<keyword evidence="9" id="KW-0067">ATP-binding</keyword>
<protein>
    <recommendedName>
        <fullName evidence="3">mitogen-activated protein kinase kinase kinase</fullName>
        <ecNumber evidence="3">2.7.11.25</ecNumber>
    </recommendedName>
</protein>
<comment type="catalytic activity">
    <reaction evidence="12">
        <text>L-threonyl-[protein] + ATP = O-phospho-L-threonyl-[protein] + ADP + H(+)</text>
        <dbReference type="Rhea" id="RHEA:46608"/>
        <dbReference type="Rhea" id="RHEA-COMP:11060"/>
        <dbReference type="Rhea" id="RHEA-COMP:11605"/>
        <dbReference type="ChEBI" id="CHEBI:15378"/>
        <dbReference type="ChEBI" id="CHEBI:30013"/>
        <dbReference type="ChEBI" id="CHEBI:30616"/>
        <dbReference type="ChEBI" id="CHEBI:61977"/>
        <dbReference type="ChEBI" id="CHEBI:456216"/>
        <dbReference type="EC" id="2.7.11.25"/>
    </reaction>
</comment>
<evidence type="ECO:0000256" key="2">
    <source>
        <dbReference type="ARBA" id="ARBA00006529"/>
    </source>
</evidence>
<dbReference type="GO" id="GO:0046872">
    <property type="term" value="F:metal ion binding"/>
    <property type="evidence" value="ECO:0007669"/>
    <property type="project" value="UniProtKB-KW"/>
</dbReference>
<keyword evidence="7" id="KW-0547">Nucleotide-binding</keyword>
<dbReference type="SUPFAM" id="SSF47769">
    <property type="entry name" value="SAM/Pointed domain"/>
    <property type="match status" value="1"/>
</dbReference>
<dbReference type="InterPro" id="IPR046873">
    <property type="entry name" value="HisK-N-like"/>
</dbReference>
<feature type="region of interest" description="Disordered" evidence="15">
    <location>
        <begin position="989"/>
        <end position="1020"/>
    </location>
</feature>
<feature type="compositionally biased region" description="Acidic residues" evidence="15">
    <location>
        <begin position="1593"/>
        <end position="1603"/>
    </location>
</feature>
<evidence type="ECO:0000256" key="10">
    <source>
        <dbReference type="ARBA" id="ARBA00022842"/>
    </source>
</evidence>
<evidence type="ECO:0000256" key="5">
    <source>
        <dbReference type="ARBA" id="ARBA00022679"/>
    </source>
</evidence>
<comment type="cofactor">
    <cofactor evidence="1">
        <name>Mg(2+)</name>
        <dbReference type="ChEBI" id="CHEBI:18420"/>
    </cofactor>
</comment>
<dbReference type="Pfam" id="PF19039">
    <property type="entry name" value="ASK_PH"/>
    <property type="match status" value="1"/>
</dbReference>
<keyword evidence="4" id="KW-0723">Serine/threonine-protein kinase</keyword>
<feature type="region of interest" description="Disordered" evidence="15">
    <location>
        <begin position="1453"/>
        <end position="1486"/>
    </location>
</feature>
<dbReference type="PANTHER" id="PTHR11584:SF394">
    <property type="entry name" value="APOPTOTIC SIGNAL-REGULATING KINASE 1, ISOFORM C"/>
    <property type="match status" value="1"/>
</dbReference>
<dbReference type="PROSITE" id="PS00107">
    <property type="entry name" value="PROTEIN_KINASE_ATP"/>
    <property type="match status" value="1"/>
</dbReference>
<dbReference type="Gene3D" id="3.30.200.20">
    <property type="entry name" value="Phosphorylase Kinase, domain 1"/>
    <property type="match status" value="1"/>
</dbReference>
<feature type="compositionally biased region" description="Polar residues" evidence="15">
    <location>
        <begin position="1463"/>
        <end position="1479"/>
    </location>
</feature>
<feature type="region of interest" description="Disordered" evidence="15">
    <location>
        <begin position="1321"/>
        <end position="1349"/>
    </location>
</feature>
<dbReference type="VEuPathDB" id="VectorBase:AATE002246"/>
<dbReference type="CDD" id="cd06624">
    <property type="entry name" value="STKc_ASK"/>
    <property type="match status" value="1"/>
</dbReference>
<evidence type="ECO:0000256" key="7">
    <source>
        <dbReference type="ARBA" id="ARBA00022741"/>
    </source>
</evidence>
<organism evidence="16">
    <name type="scientific">Anopheles atroparvus</name>
    <name type="common">European mosquito</name>
    <dbReference type="NCBI Taxonomy" id="41427"/>
    <lineage>
        <taxon>Eukaryota</taxon>
        <taxon>Metazoa</taxon>
        <taxon>Ecdysozoa</taxon>
        <taxon>Arthropoda</taxon>
        <taxon>Hexapoda</taxon>
        <taxon>Insecta</taxon>
        <taxon>Pterygota</taxon>
        <taxon>Neoptera</taxon>
        <taxon>Endopterygota</taxon>
        <taxon>Diptera</taxon>
        <taxon>Nematocera</taxon>
        <taxon>Culicoidea</taxon>
        <taxon>Culicidae</taxon>
        <taxon>Anophelinae</taxon>
        <taxon>Anopheles</taxon>
    </lineage>
</organism>
<dbReference type="InterPro" id="IPR025136">
    <property type="entry name" value="MAP3K_TRAF-bd"/>
</dbReference>